<feature type="non-terminal residue" evidence="2">
    <location>
        <position position="199"/>
    </location>
</feature>
<gene>
    <name evidence="2" type="ORF">DUNSADRAFT_7394</name>
</gene>
<comment type="caution">
    <text evidence="2">The sequence shown here is derived from an EMBL/GenBank/DDBJ whole genome shotgun (WGS) entry which is preliminary data.</text>
</comment>
<dbReference type="PROSITE" id="PS50125">
    <property type="entry name" value="GUANYLATE_CYCLASE_2"/>
    <property type="match status" value="1"/>
</dbReference>
<dbReference type="Gene3D" id="3.30.70.1230">
    <property type="entry name" value="Nucleotide cyclase"/>
    <property type="match status" value="1"/>
</dbReference>
<dbReference type="InterPro" id="IPR001054">
    <property type="entry name" value="A/G_cyclase"/>
</dbReference>
<dbReference type="Pfam" id="PF00211">
    <property type="entry name" value="Guanylate_cyc"/>
    <property type="match status" value="1"/>
</dbReference>
<name>A0ABQ7H6C7_DUNSA</name>
<evidence type="ECO:0000259" key="1">
    <source>
        <dbReference type="PROSITE" id="PS50125"/>
    </source>
</evidence>
<accession>A0ABQ7H6C7</accession>
<dbReference type="PANTHER" id="PTHR43081">
    <property type="entry name" value="ADENYLATE CYCLASE, TERMINAL-DIFFERENTIATION SPECIFIC-RELATED"/>
    <property type="match status" value="1"/>
</dbReference>
<sequence>MPAVTRTPQTVGSLENINLAGSKAGGGHAGRTSKDQLLQGSFWDTARECAFVVTDIEGSTQLSSKAGPKLFGAIQEIHDITMREAIGQHSGLEITTEGDSFTLAFPYAPQAVAFCIDIQHRLLETAWPHSCAKLPGFRKHVNSKGETIIVGLRVRMGVHWAGDGTVASRLHAVNKQRIFAGPGMQMAQEVCVCVCVCVC</sequence>
<evidence type="ECO:0000313" key="2">
    <source>
        <dbReference type="EMBL" id="KAF5842410.1"/>
    </source>
</evidence>
<dbReference type="Proteomes" id="UP000815325">
    <property type="component" value="Unassembled WGS sequence"/>
</dbReference>
<dbReference type="SUPFAM" id="SSF55073">
    <property type="entry name" value="Nucleotide cyclase"/>
    <property type="match status" value="1"/>
</dbReference>
<organism evidence="2 3">
    <name type="scientific">Dunaliella salina</name>
    <name type="common">Green alga</name>
    <name type="synonym">Protococcus salinus</name>
    <dbReference type="NCBI Taxonomy" id="3046"/>
    <lineage>
        <taxon>Eukaryota</taxon>
        <taxon>Viridiplantae</taxon>
        <taxon>Chlorophyta</taxon>
        <taxon>core chlorophytes</taxon>
        <taxon>Chlorophyceae</taxon>
        <taxon>CS clade</taxon>
        <taxon>Chlamydomonadales</taxon>
        <taxon>Dunaliellaceae</taxon>
        <taxon>Dunaliella</taxon>
    </lineage>
</organism>
<feature type="domain" description="Guanylate cyclase" evidence="1">
    <location>
        <begin position="50"/>
        <end position="159"/>
    </location>
</feature>
<proteinExistence type="predicted"/>
<dbReference type="EMBL" id="MU069462">
    <property type="protein sequence ID" value="KAF5842410.1"/>
    <property type="molecule type" value="Genomic_DNA"/>
</dbReference>
<dbReference type="InterPro" id="IPR029787">
    <property type="entry name" value="Nucleotide_cyclase"/>
</dbReference>
<dbReference type="InterPro" id="IPR050697">
    <property type="entry name" value="Adenylyl/Guanylyl_Cyclase_3/4"/>
</dbReference>
<dbReference type="PANTHER" id="PTHR43081:SF1">
    <property type="entry name" value="ADENYLATE CYCLASE, TERMINAL-DIFFERENTIATION SPECIFIC"/>
    <property type="match status" value="1"/>
</dbReference>
<protein>
    <submittedName>
        <fullName evidence="2">Nucleotide cyclase</fullName>
    </submittedName>
</protein>
<evidence type="ECO:0000313" key="3">
    <source>
        <dbReference type="Proteomes" id="UP000815325"/>
    </source>
</evidence>
<reference evidence="2" key="1">
    <citation type="submission" date="2017-08" db="EMBL/GenBank/DDBJ databases">
        <authorList>
            <person name="Polle J.E."/>
            <person name="Barry K."/>
            <person name="Cushman J."/>
            <person name="Schmutz J."/>
            <person name="Tran D."/>
            <person name="Hathwaick L.T."/>
            <person name="Yim W.C."/>
            <person name="Jenkins J."/>
            <person name="Mckie-Krisberg Z.M."/>
            <person name="Prochnik S."/>
            <person name="Lindquist E."/>
            <person name="Dockter R.B."/>
            <person name="Adam C."/>
            <person name="Molina H."/>
            <person name="Bunkerborg J."/>
            <person name="Jin E."/>
            <person name="Buchheim M."/>
            <person name="Magnuson J."/>
        </authorList>
    </citation>
    <scope>NUCLEOTIDE SEQUENCE</scope>
    <source>
        <strain evidence="2">CCAP 19/18</strain>
    </source>
</reference>
<keyword evidence="3" id="KW-1185">Reference proteome</keyword>